<evidence type="ECO:0000256" key="8">
    <source>
        <dbReference type="ARBA" id="ARBA00022842"/>
    </source>
</evidence>
<proteinExistence type="inferred from homology"/>
<dbReference type="InterPro" id="IPR029035">
    <property type="entry name" value="DHS-like_NAD/FAD-binding_dom"/>
</dbReference>
<dbReference type="Pfam" id="PF00205">
    <property type="entry name" value="TPP_enzyme_M"/>
    <property type="match status" value="1"/>
</dbReference>
<evidence type="ECO:0000256" key="7">
    <source>
        <dbReference type="ARBA" id="ARBA00022793"/>
    </source>
</evidence>
<dbReference type="InterPro" id="IPR012110">
    <property type="entry name" value="PDC/IPDC-like"/>
</dbReference>
<dbReference type="FunFam" id="3.40.50.970:FF:000024">
    <property type="entry name" value="Pyruvate decarboxylase isozyme"/>
    <property type="match status" value="1"/>
</dbReference>
<comment type="catalytic activity">
    <reaction evidence="1">
        <text>a 2-oxocarboxylate + H(+) = an aldehyde + CO2</text>
        <dbReference type="Rhea" id="RHEA:11628"/>
        <dbReference type="ChEBI" id="CHEBI:15378"/>
        <dbReference type="ChEBI" id="CHEBI:16526"/>
        <dbReference type="ChEBI" id="CHEBI:17478"/>
        <dbReference type="ChEBI" id="CHEBI:35179"/>
        <dbReference type="EC" id="4.1.1.1"/>
    </reaction>
</comment>
<dbReference type="GO" id="GO:0003723">
    <property type="term" value="F:RNA binding"/>
    <property type="evidence" value="ECO:0007669"/>
    <property type="project" value="UniProtKB-UniRule"/>
</dbReference>
<comment type="similarity">
    <text evidence="3 12">Belongs to the TPP enzyme family.</text>
</comment>
<protein>
    <recommendedName>
        <fullName evidence="5">Pyruvate decarboxylase</fullName>
        <ecNumber evidence="4">4.1.1.1</ecNumber>
    </recommendedName>
</protein>
<dbReference type="GO" id="GO:0005634">
    <property type="term" value="C:nucleus"/>
    <property type="evidence" value="ECO:0007669"/>
    <property type="project" value="TreeGrafter"/>
</dbReference>
<keyword evidence="9 12" id="KW-0786">Thiamine pyrophosphate</keyword>
<dbReference type="PANTHER" id="PTHR43452">
    <property type="entry name" value="PYRUVATE DECARBOXYLASE"/>
    <property type="match status" value="1"/>
</dbReference>
<accession>A0A9P8MFC5</accession>
<evidence type="ECO:0000256" key="12">
    <source>
        <dbReference type="RuleBase" id="RU362132"/>
    </source>
</evidence>
<dbReference type="CDD" id="cd11717">
    <property type="entry name" value="THUMP_THUMPD1_like"/>
    <property type="match status" value="1"/>
</dbReference>
<dbReference type="Pfam" id="PF02775">
    <property type="entry name" value="TPP_enzyme_C"/>
    <property type="match status" value="1"/>
</dbReference>
<dbReference type="GO" id="GO:0030976">
    <property type="term" value="F:thiamine pyrophosphate binding"/>
    <property type="evidence" value="ECO:0007669"/>
    <property type="project" value="InterPro"/>
</dbReference>
<dbReference type="InterPro" id="IPR012001">
    <property type="entry name" value="Thiamin_PyroP_enz_TPP-bd_dom"/>
</dbReference>
<dbReference type="PROSITE" id="PS51165">
    <property type="entry name" value="THUMP"/>
    <property type="match status" value="1"/>
</dbReference>
<dbReference type="InterPro" id="IPR047214">
    <property type="entry name" value="TPP_PDC_IPDC"/>
</dbReference>
<evidence type="ECO:0000256" key="2">
    <source>
        <dbReference type="ARBA" id="ARBA00001964"/>
    </source>
</evidence>
<dbReference type="Gene3D" id="3.30.2300.10">
    <property type="entry name" value="THUMP superfamily"/>
    <property type="match status" value="1"/>
</dbReference>
<evidence type="ECO:0000256" key="4">
    <source>
        <dbReference type="ARBA" id="ARBA00013202"/>
    </source>
</evidence>
<keyword evidence="7" id="KW-0210">Decarboxylase</keyword>
<dbReference type="SUPFAM" id="SSF143437">
    <property type="entry name" value="THUMP domain-like"/>
    <property type="match status" value="1"/>
</dbReference>
<evidence type="ECO:0000256" key="5">
    <source>
        <dbReference type="ARBA" id="ARBA00014422"/>
    </source>
</evidence>
<keyword evidence="15" id="KW-1185">Reference proteome</keyword>
<evidence type="ECO:0000256" key="3">
    <source>
        <dbReference type="ARBA" id="ARBA00007812"/>
    </source>
</evidence>
<evidence type="ECO:0000256" key="10">
    <source>
        <dbReference type="ARBA" id="ARBA00023239"/>
    </source>
</evidence>
<keyword evidence="6" id="KW-0479">Metal-binding</keyword>
<sequence>MADIRVQSLRKPVDVSEYLFRRLYEVGVRSLHGVPGDYNLVALDYLPKSGLKWVGSVNELNAAYAADGYARVKQIGALLTTFGVGELSAINGVAGAFSERIPVVHIVGYPSTLSQRDGMLLHHTLGNGDFNVFANMSSQISCQVAKLNSPSDIADQIDHALRECWVQSRPVYITLPTDMAETKVEGARLDRPIDLTEPQNDPEKEDYVVDVIMKYLNAAKNPVLLVDACAVRHRVLPEVHDLLAKSNLPVFVTPMGKSAVNEQHDNFGGVYAGDGSYPPEVKDIVESSDLVVSIGALKSDFNTAGFSYRTSQLNSIDLHSDHCVVKYSTYPGVRMKGVLRKVVKRIDPKQLNIRASPAVRNEAREHHDGSATITQAWFWPRLGEFLTDADIVVTETGTANFGIWDTKFPSGVTALSQVLWGSIGWSVGACQGAALAAKDMGEKRRTILFVGDGSFQLTAQELSTMIRHELNPIIFVICNEGFTIERFIHGMDAGYNDIAKWDNRGLVDVFGGQGKAQKFAVKTKDELNELLAKPSFKAANELQLVEYGKTMYGIEPPANDDEIAQGDEHQDIEASIEAELSSMKSSGKADTNQTFKPVSSGVECLFFMKTMDPVQPGSLAKKMCEDARDCQDQRQRKCKYINRLTPVVNMDKATDKGIAKVARAVLSPWFELKDEEKGDADKTEAPLSAVPSPPYTYAIRHNIRNHTTFKSGEVIQKIAGLIDAKHCVNLSKPDKVILVEIFQLFCGISVVDGKEWEELKRYNMNELYSLTPVVGKKD</sequence>
<dbReference type="InterPro" id="IPR011766">
    <property type="entry name" value="TPP_enzyme_TPP-bd"/>
</dbReference>
<dbReference type="GO" id="GO:0004737">
    <property type="term" value="F:pyruvate decarboxylase activity"/>
    <property type="evidence" value="ECO:0007669"/>
    <property type="project" value="UniProtKB-EC"/>
</dbReference>
<evidence type="ECO:0000256" key="1">
    <source>
        <dbReference type="ARBA" id="ARBA00001041"/>
    </source>
</evidence>
<dbReference type="SUPFAM" id="SSF52467">
    <property type="entry name" value="DHS-like NAD/FAD-binding domain"/>
    <property type="match status" value="1"/>
</dbReference>
<dbReference type="SUPFAM" id="SSF52518">
    <property type="entry name" value="Thiamin diphosphate-binding fold (THDP-binding)"/>
    <property type="match status" value="2"/>
</dbReference>
<dbReference type="InterPro" id="IPR004114">
    <property type="entry name" value="THUMP_dom"/>
</dbReference>
<dbReference type="PANTHER" id="PTHR43452:SF30">
    <property type="entry name" value="PYRUVATE DECARBOXYLASE ISOZYME 1-RELATED"/>
    <property type="match status" value="1"/>
</dbReference>
<dbReference type="GO" id="GO:0006400">
    <property type="term" value="P:tRNA modification"/>
    <property type="evidence" value="ECO:0007669"/>
    <property type="project" value="InterPro"/>
</dbReference>
<dbReference type="Gene3D" id="3.40.50.970">
    <property type="match status" value="2"/>
</dbReference>
<evidence type="ECO:0000259" key="13">
    <source>
        <dbReference type="PROSITE" id="PS51165"/>
    </source>
</evidence>
<dbReference type="GO" id="GO:0000287">
    <property type="term" value="F:magnesium ion binding"/>
    <property type="evidence" value="ECO:0007669"/>
    <property type="project" value="InterPro"/>
</dbReference>
<comment type="cofactor">
    <cofactor evidence="2">
        <name>thiamine diphosphate</name>
        <dbReference type="ChEBI" id="CHEBI:58937"/>
    </cofactor>
</comment>
<evidence type="ECO:0000313" key="14">
    <source>
        <dbReference type="EMBL" id="KAH0599270.1"/>
    </source>
</evidence>
<evidence type="ECO:0000256" key="9">
    <source>
        <dbReference type="ARBA" id="ARBA00023052"/>
    </source>
</evidence>
<keyword evidence="10" id="KW-0456">Lyase</keyword>
<evidence type="ECO:0000256" key="11">
    <source>
        <dbReference type="PROSITE-ProRule" id="PRU00529"/>
    </source>
</evidence>
<dbReference type="InterPro" id="IPR047213">
    <property type="entry name" value="TPP_PYR_PDC_IPDC-like"/>
</dbReference>
<dbReference type="FunFam" id="3.40.50.970:FF:000019">
    <property type="entry name" value="Pyruvate decarboxylase isozyme"/>
    <property type="match status" value="1"/>
</dbReference>
<dbReference type="EMBL" id="JACEFI010000004">
    <property type="protein sequence ID" value="KAH0599270.1"/>
    <property type="molecule type" value="Genomic_DNA"/>
</dbReference>
<dbReference type="Pfam" id="PF02926">
    <property type="entry name" value="THUMP"/>
    <property type="match status" value="1"/>
</dbReference>
<comment type="caution">
    <text evidence="14">The sequence shown here is derived from an EMBL/GenBank/DDBJ whole genome shotgun (WGS) entry which is preliminary data.</text>
</comment>
<dbReference type="InterPro" id="IPR029061">
    <property type="entry name" value="THDP-binding"/>
</dbReference>
<dbReference type="EC" id="4.1.1.1" evidence="4"/>
<dbReference type="CDD" id="cd07038">
    <property type="entry name" value="TPP_PYR_PDC_IPDC_like"/>
    <property type="match status" value="1"/>
</dbReference>
<dbReference type="GO" id="GO:0000949">
    <property type="term" value="P:aromatic amino acid family catabolic process to alcohol via Ehrlich pathway"/>
    <property type="evidence" value="ECO:0007669"/>
    <property type="project" value="TreeGrafter"/>
</dbReference>
<keyword evidence="8" id="KW-0460">Magnesium</keyword>
<evidence type="ECO:0000256" key="6">
    <source>
        <dbReference type="ARBA" id="ARBA00022723"/>
    </source>
</evidence>
<name>A0A9P8MFC5_9HYPO</name>
<dbReference type="Pfam" id="PF02776">
    <property type="entry name" value="TPP_enzyme_N"/>
    <property type="match status" value="1"/>
</dbReference>
<dbReference type="InterPro" id="IPR012000">
    <property type="entry name" value="Thiamin_PyroP_enz_cen_dom"/>
</dbReference>
<gene>
    <name evidence="14" type="ORF">MHUMG1_03387</name>
</gene>
<evidence type="ECO:0000313" key="15">
    <source>
        <dbReference type="Proteomes" id="UP000764110"/>
    </source>
</evidence>
<dbReference type="AlphaFoldDB" id="A0A9P8MFC5"/>
<organism evidence="14 15">
    <name type="scientific">Metarhizium humberi</name>
    <dbReference type="NCBI Taxonomy" id="2596975"/>
    <lineage>
        <taxon>Eukaryota</taxon>
        <taxon>Fungi</taxon>
        <taxon>Dikarya</taxon>
        <taxon>Ascomycota</taxon>
        <taxon>Pezizomycotina</taxon>
        <taxon>Sordariomycetes</taxon>
        <taxon>Hypocreomycetidae</taxon>
        <taxon>Hypocreales</taxon>
        <taxon>Clavicipitaceae</taxon>
        <taxon>Metarhizium</taxon>
    </lineage>
</organism>
<dbReference type="GO" id="GO:0005829">
    <property type="term" value="C:cytosol"/>
    <property type="evidence" value="ECO:0007669"/>
    <property type="project" value="TreeGrafter"/>
</dbReference>
<feature type="domain" description="THUMP" evidence="13">
    <location>
        <begin position="629"/>
        <end position="752"/>
    </location>
</feature>
<keyword evidence="11" id="KW-0694">RNA-binding</keyword>
<dbReference type="CDD" id="cd02005">
    <property type="entry name" value="TPP_PDC_IPDC"/>
    <property type="match status" value="1"/>
</dbReference>
<dbReference type="InterPro" id="IPR040183">
    <property type="entry name" value="THUMPD1-like"/>
</dbReference>
<reference evidence="14 15" key="1">
    <citation type="submission" date="2020-07" db="EMBL/GenBank/DDBJ databases">
        <title>Metarhizium humberi genome.</title>
        <authorList>
            <person name="Lysoe E."/>
        </authorList>
    </citation>
    <scope>NUCLEOTIDE SEQUENCE [LARGE SCALE GENOMIC DNA]</scope>
    <source>
        <strain evidence="14 15">ESALQ1638</strain>
    </source>
</reference>
<dbReference type="Proteomes" id="UP000764110">
    <property type="component" value="Unassembled WGS sequence"/>
</dbReference>
<dbReference type="Gene3D" id="3.40.50.1220">
    <property type="entry name" value="TPP-binding domain"/>
    <property type="match status" value="1"/>
</dbReference>